<dbReference type="Gene3D" id="3.40.50.720">
    <property type="entry name" value="NAD(P)-binding Rossmann-like Domain"/>
    <property type="match status" value="1"/>
</dbReference>
<feature type="domain" description="Enoyl reductase (ER)" evidence="1">
    <location>
        <begin position="15"/>
        <end position="357"/>
    </location>
</feature>
<dbReference type="Pfam" id="PF00107">
    <property type="entry name" value="ADH_zinc_N"/>
    <property type="match status" value="1"/>
</dbReference>
<dbReference type="InterPro" id="IPR013154">
    <property type="entry name" value="ADH-like_N"/>
</dbReference>
<dbReference type="GO" id="GO:0016491">
    <property type="term" value="F:oxidoreductase activity"/>
    <property type="evidence" value="ECO:0007669"/>
    <property type="project" value="InterPro"/>
</dbReference>
<evidence type="ECO:0000313" key="3">
    <source>
        <dbReference type="Proteomes" id="UP001320420"/>
    </source>
</evidence>
<dbReference type="CDD" id="cd08276">
    <property type="entry name" value="MDR7"/>
    <property type="match status" value="1"/>
</dbReference>
<name>A0AAN9UHJ6_9PEZI</name>
<dbReference type="SMART" id="SM00829">
    <property type="entry name" value="PKS_ER"/>
    <property type="match status" value="1"/>
</dbReference>
<dbReference type="InterPro" id="IPR011032">
    <property type="entry name" value="GroES-like_sf"/>
</dbReference>
<reference evidence="2 3" key="1">
    <citation type="submission" date="2024-02" db="EMBL/GenBank/DDBJ databases">
        <title>De novo assembly and annotation of 12 fungi associated with fruit tree decline syndrome in Ontario, Canada.</title>
        <authorList>
            <person name="Sulman M."/>
            <person name="Ellouze W."/>
            <person name="Ilyukhin E."/>
        </authorList>
    </citation>
    <scope>NUCLEOTIDE SEQUENCE [LARGE SCALE GENOMIC DNA]</scope>
    <source>
        <strain evidence="2 3">M11/M66-122</strain>
    </source>
</reference>
<sequence length="362" mass="38393">MPDQTVFRWTSPITGTESLQEFREPIPRPGPDDVVVAVRGVGVNYRDVAIANRTYPLPIKQDLVPMADMAGRVVEVGARAAAAGLFAVGDAVIAISNTKLLYGSMTAEAANSTLGGPIDGVLQEYVALPAHMLIKLPAPAPVQGSPQASSLVQWASFPGTGSTAWNTLYGNIPLKPGMTVVLQGTGGVSIMTLIMARAAGATTIITSSSDEKLAYVKSTFGADHTINYKTHPEWGAEVQRLTGGRGADQVVDVGGLGTMRQSLAAVAYSGIISLVGFLADEDEKKEPIDWLIPTLSRGVILRGIMMGSKQQTEEAVRFVVSRGLQLPVDRTFGFTRDEVIQALRYVEEGKQIGKVVITVGSD</sequence>
<gene>
    <name evidence="2" type="ORF">SLS62_009082</name>
</gene>
<proteinExistence type="predicted"/>
<dbReference type="InterPro" id="IPR036291">
    <property type="entry name" value="NAD(P)-bd_dom_sf"/>
</dbReference>
<organism evidence="2 3">
    <name type="scientific">Diatrype stigma</name>
    <dbReference type="NCBI Taxonomy" id="117547"/>
    <lineage>
        <taxon>Eukaryota</taxon>
        <taxon>Fungi</taxon>
        <taxon>Dikarya</taxon>
        <taxon>Ascomycota</taxon>
        <taxon>Pezizomycotina</taxon>
        <taxon>Sordariomycetes</taxon>
        <taxon>Xylariomycetidae</taxon>
        <taxon>Xylariales</taxon>
        <taxon>Diatrypaceae</taxon>
        <taxon>Diatrype</taxon>
    </lineage>
</organism>
<comment type="caution">
    <text evidence="2">The sequence shown here is derived from an EMBL/GenBank/DDBJ whole genome shotgun (WGS) entry which is preliminary data.</text>
</comment>
<dbReference type="InterPro" id="IPR013149">
    <property type="entry name" value="ADH-like_C"/>
</dbReference>
<dbReference type="Proteomes" id="UP001320420">
    <property type="component" value="Unassembled WGS sequence"/>
</dbReference>
<dbReference type="Gene3D" id="3.90.180.10">
    <property type="entry name" value="Medium-chain alcohol dehydrogenases, catalytic domain"/>
    <property type="match status" value="1"/>
</dbReference>
<dbReference type="PANTHER" id="PTHR45033">
    <property type="match status" value="1"/>
</dbReference>
<dbReference type="EMBL" id="JAKJXP020000091">
    <property type="protein sequence ID" value="KAK7747583.1"/>
    <property type="molecule type" value="Genomic_DNA"/>
</dbReference>
<protein>
    <recommendedName>
        <fullName evidence="1">Enoyl reductase (ER) domain-containing protein</fullName>
    </recommendedName>
</protein>
<evidence type="ECO:0000259" key="1">
    <source>
        <dbReference type="SMART" id="SM00829"/>
    </source>
</evidence>
<dbReference type="PANTHER" id="PTHR45033:SF2">
    <property type="entry name" value="ZINC-TYPE ALCOHOL DEHYDROGENASE-LIKE PROTEIN C1773.06C"/>
    <property type="match status" value="1"/>
</dbReference>
<dbReference type="InterPro" id="IPR020843">
    <property type="entry name" value="ER"/>
</dbReference>
<dbReference type="InterPro" id="IPR052711">
    <property type="entry name" value="Zinc_ADH-like"/>
</dbReference>
<evidence type="ECO:0000313" key="2">
    <source>
        <dbReference type="EMBL" id="KAK7747583.1"/>
    </source>
</evidence>
<dbReference type="AlphaFoldDB" id="A0AAN9UHJ6"/>
<dbReference type="SUPFAM" id="SSF51735">
    <property type="entry name" value="NAD(P)-binding Rossmann-fold domains"/>
    <property type="match status" value="1"/>
</dbReference>
<accession>A0AAN9UHJ6</accession>
<dbReference type="SUPFAM" id="SSF50129">
    <property type="entry name" value="GroES-like"/>
    <property type="match status" value="1"/>
</dbReference>
<keyword evidence="3" id="KW-1185">Reference proteome</keyword>
<dbReference type="Pfam" id="PF08240">
    <property type="entry name" value="ADH_N"/>
    <property type="match status" value="1"/>
</dbReference>